<keyword evidence="3" id="KW-0378">Hydrolase</keyword>
<comment type="caution">
    <text evidence="3">The sequence shown here is derived from an EMBL/GenBank/DDBJ whole genome shotgun (WGS) entry which is preliminary data.</text>
</comment>
<keyword evidence="4" id="KW-1185">Reference proteome</keyword>
<dbReference type="InterPro" id="IPR000073">
    <property type="entry name" value="AB_hydrolase_1"/>
</dbReference>
<dbReference type="SUPFAM" id="SSF53474">
    <property type="entry name" value="alpha/beta-Hydrolases"/>
    <property type="match status" value="1"/>
</dbReference>
<dbReference type="PRINTS" id="PR00111">
    <property type="entry name" value="ABHYDROLASE"/>
</dbReference>
<dbReference type="GO" id="GO:0016787">
    <property type="term" value="F:hydrolase activity"/>
    <property type="evidence" value="ECO:0007669"/>
    <property type="project" value="UniProtKB-KW"/>
</dbReference>
<organism evidence="3 4">
    <name type="scientific">Pseudonocardia kongjuensis</name>
    <dbReference type="NCBI Taxonomy" id="102227"/>
    <lineage>
        <taxon>Bacteria</taxon>
        <taxon>Bacillati</taxon>
        <taxon>Actinomycetota</taxon>
        <taxon>Actinomycetes</taxon>
        <taxon>Pseudonocardiales</taxon>
        <taxon>Pseudonocardiaceae</taxon>
        <taxon>Pseudonocardia</taxon>
    </lineage>
</organism>
<dbReference type="EMBL" id="BAAAJK010000001">
    <property type="protein sequence ID" value="GAA1379632.1"/>
    <property type="molecule type" value="Genomic_DNA"/>
</dbReference>
<reference evidence="3 4" key="1">
    <citation type="journal article" date="2019" name="Int. J. Syst. Evol. Microbiol.">
        <title>The Global Catalogue of Microorganisms (GCM) 10K type strain sequencing project: providing services to taxonomists for standard genome sequencing and annotation.</title>
        <authorList>
            <consortium name="The Broad Institute Genomics Platform"/>
            <consortium name="The Broad Institute Genome Sequencing Center for Infectious Disease"/>
            <person name="Wu L."/>
            <person name="Ma J."/>
        </authorList>
    </citation>
    <scope>NUCLEOTIDE SEQUENCE [LARGE SCALE GENOMIC DNA]</scope>
    <source>
        <strain evidence="3 4">JCM 11896</strain>
    </source>
</reference>
<dbReference type="Pfam" id="PF00561">
    <property type="entry name" value="Abhydrolase_1"/>
    <property type="match status" value="1"/>
</dbReference>
<sequence length="290" mass="30258">MTTEPESEPGTPPGTPLRVRTPAGVLAYQETGTGEPLIMHHGAESHRGQYTGFARHLPGGIRAISYDQRDIGDSFTASGPYSMGDLADDCVALMDALGIDRAHVMGISFGGALSLHVAIRHPDRVRSLLVGAAPDGASSPSEFMTRLLSATDDERTELMIEAVLSDAGRRDPALAGPVRRIVSGRHSPPGSPRMAALAGHRVVDDLHRITAPTVLFYGADDPLVPVGNGEVLAAGIAGAELVVVPGARHGLSFEFATTVATLVGEFVHAHPVTGPAAAPPTDPNITRSDR</sequence>
<protein>
    <submittedName>
        <fullName evidence="3">Alpha/beta hydrolase</fullName>
    </submittedName>
</protein>
<feature type="region of interest" description="Disordered" evidence="1">
    <location>
        <begin position="271"/>
        <end position="290"/>
    </location>
</feature>
<dbReference type="Gene3D" id="3.40.50.1820">
    <property type="entry name" value="alpha/beta hydrolase"/>
    <property type="match status" value="1"/>
</dbReference>
<dbReference type="InterPro" id="IPR029058">
    <property type="entry name" value="AB_hydrolase_fold"/>
</dbReference>
<evidence type="ECO:0000259" key="2">
    <source>
        <dbReference type="Pfam" id="PF00561"/>
    </source>
</evidence>
<gene>
    <name evidence="3" type="ORF">GCM10009613_02550</name>
</gene>
<dbReference type="InterPro" id="IPR050471">
    <property type="entry name" value="AB_hydrolase"/>
</dbReference>
<evidence type="ECO:0000313" key="4">
    <source>
        <dbReference type="Proteomes" id="UP001501414"/>
    </source>
</evidence>
<evidence type="ECO:0000256" key="1">
    <source>
        <dbReference type="SAM" id="MobiDB-lite"/>
    </source>
</evidence>
<dbReference type="Proteomes" id="UP001501414">
    <property type="component" value="Unassembled WGS sequence"/>
</dbReference>
<name>A0ABN1XHI4_9PSEU</name>
<dbReference type="PANTHER" id="PTHR43433">
    <property type="entry name" value="HYDROLASE, ALPHA/BETA FOLD FAMILY PROTEIN"/>
    <property type="match status" value="1"/>
</dbReference>
<accession>A0ABN1XHI4</accession>
<dbReference type="PANTHER" id="PTHR43433:SF5">
    <property type="entry name" value="AB HYDROLASE-1 DOMAIN-CONTAINING PROTEIN"/>
    <property type="match status" value="1"/>
</dbReference>
<proteinExistence type="predicted"/>
<dbReference type="RefSeq" id="WP_344017655.1">
    <property type="nucleotide sequence ID" value="NZ_BAAAJK010000001.1"/>
</dbReference>
<feature type="domain" description="AB hydrolase-1" evidence="2">
    <location>
        <begin position="36"/>
        <end position="254"/>
    </location>
</feature>
<evidence type="ECO:0000313" key="3">
    <source>
        <dbReference type="EMBL" id="GAA1379632.1"/>
    </source>
</evidence>
<feature type="region of interest" description="Disordered" evidence="1">
    <location>
        <begin position="1"/>
        <end position="20"/>
    </location>
</feature>